<organism evidence="1 2">
    <name type="scientific">Paenibacillus rhizosphaerae</name>
    <dbReference type="NCBI Taxonomy" id="297318"/>
    <lineage>
        <taxon>Bacteria</taxon>
        <taxon>Bacillati</taxon>
        <taxon>Bacillota</taxon>
        <taxon>Bacilli</taxon>
        <taxon>Bacillales</taxon>
        <taxon>Paenibacillaceae</taxon>
        <taxon>Paenibacillus</taxon>
    </lineage>
</organism>
<comment type="caution">
    <text evidence="1">The sequence shown here is derived from an EMBL/GenBank/DDBJ whole genome shotgun (WGS) entry which is preliminary data.</text>
</comment>
<evidence type="ECO:0000313" key="2">
    <source>
        <dbReference type="Proteomes" id="UP000517523"/>
    </source>
</evidence>
<accession>A0A839U5M5</accession>
<protein>
    <submittedName>
        <fullName evidence="1">Phage baseplate assembly protein V</fullName>
    </submittedName>
</protein>
<sequence length="153" mass="15818">MAANLLAELVKIGECSTVDHETGTLTVTFQDRQNTVTRDIPVIFAGGFGAGNGMPKEGDTVVCLMLGNGLSNGVCLGVIPDTVPGTSDQQGVYFEDGSYVYFDRAQQKLMVKAASGVQIDGDLTVTGRVTVSSGAKIDGDLAVTGNVTAANIE</sequence>
<reference evidence="1 2" key="1">
    <citation type="submission" date="2020-08" db="EMBL/GenBank/DDBJ databases">
        <title>Genomic Encyclopedia of Type Strains, Phase III (KMG-III): the genomes of soil and plant-associated and newly described type strains.</title>
        <authorList>
            <person name="Whitman W."/>
        </authorList>
    </citation>
    <scope>NUCLEOTIDE SEQUENCE [LARGE SCALE GENOMIC DNA]</scope>
    <source>
        <strain evidence="1 2">CECT 5831</strain>
    </source>
</reference>
<gene>
    <name evidence="1" type="ORF">FHS19_006854</name>
</gene>
<dbReference type="RefSeq" id="WP_183587692.1">
    <property type="nucleotide sequence ID" value="NZ_JACHXJ010000012.1"/>
</dbReference>
<proteinExistence type="predicted"/>
<dbReference type="AlphaFoldDB" id="A0A839U5M5"/>
<dbReference type="Gene3D" id="2.40.50.230">
    <property type="entry name" value="Gp5 N-terminal domain"/>
    <property type="match status" value="1"/>
</dbReference>
<evidence type="ECO:0000313" key="1">
    <source>
        <dbReference type="EMBL" id="MBB3132127.1"/>
    </source>
</evidence>
<dbReference type="EMBL" id="JACHXJ010000012">
    <property type="protein sequence ID" value="MBB3132127.1"/>
    <property type="molecule type" value="Genomic_DNA"/>
</dbReference>
<dbReference type="Proteomes" id="UP000517523">
    <property type="component" value="Unassembled WGS sequence"/>
</dbReference>
<name>A0A839U5M5_9BACL</name>
<dbReference type="InterPro" id="IPR037026">
    <property type="entry name" value="Vgr_OB-fold_dom_sf"/>
</dbReference>